<reference evidence="2" key="1">
    <citation type="submission" date="2015-09" db="EMBL/GenBank/DDBJ databases">
        <title>Complete genome of Arthrobacter alpinus strain R3.8.</title>
        <authorList>
            <person name="See-Too W.S."/>
            <person name="Chan K.G."/>
        </authorList>
    </citation>
    <scope>NUCLEOTIDE SEQUENCE [LARGE SCALE GENOMIC DNA]</scope>
    <source>
        <strain evidence="2">R3.8</strain>
    </source>
</reference>
<name>A0A0M4RAP1_9MICC</name>
<evidence type="ECO:0000313" key="1">
    <source>
        <dbReference type="EMBL" id="ALE91931.1"/>
    </source>
</evidence>
<dbReference type="Proteomes" id="UP000062833">
    <property type="component" value="Chromosome"/>
</dbReference>
<dbReference type="AlphaFoldDB" id="A0A0M4RAP1"/>
<dbReference type="KEGG" id="aaq:AOC05_05615"/>
<sequence>MQAVGSMYLMTLMDPLFLNLLAAAERGEKCPPLVVVTGTWVIQGALVGTTAFLEASQMHVYDKLIRLWGSAERKNPMSPEDAAQIAGQRLAPLGIPGGAGSPSLSLIEVTLTGVKTLSVPAMRVPLAAIDAWWVTDHALEKQQPVAERGSEARGGGGVSVGVAFDF</sequence>
<organism evidence="1 2">
    <name type="scientific">Arthrobacter alpinus</name>
    <dbReference type="NCBI Taxonomy" id="656366"/>
    <lineage>
        <taxon>Bacteria</taxon>
        <taxon>Bacillati</taxon>
        <taxon>Actinomycetota</taxon>
        <taxon>Actinomycetes</taxon>
        <taxon>Micrococcales</taxon>
        <taxon>Micrococcaceae</taxon>
        <taxon>Arthrobacter</taxon>
    </lineage>
</organism>
<proteinExistence type="predicted"/>
<dbReference type="PATRIC" id="fig|656366.3.peg.1197"/>
<dbReference type="EMBL" id="CP012677">
    <property type="protein sequence ID" value="ALE91931.1"/>
    <property type="molecule type" value="Genomic_DNA"/>
</dbReference>
<keyword evidence="2" id="KW-1185">Reference proteome</keyword>
<gene>
    <name evidence="1" type="ORF">AOC05_05615</name>
</gene>
<protein>
    <submittedName>
        <fullName evidence="1">Uncharacterized protein</fullName>
    </submittedName>
</protein>
<evidence type="ECO:0000313" key="2">
    <source>
        <dbReference type="Proteomes" id="UP000062833"/>
    </source>
</evidence>
<accession>A0A0M4RAP1</accession>